<name>A0ABU1NX34_9BACL</name>
<evidence type="ECO:0000313" key="3">
    <source>
        <dbReference type="Proteomes" id="UP001267290"/>
    </source>
</evidence>
<dbReference type="InterPro" id="IPR012334">
    <property type="entry name" value="Pectin_lyas_fold"/>
</dbReference>
<dbReference type="Pfam" id="PF14592">
    <property type="entry name" value="Chondroitinas_B"/>
    <property type="match status" value="1"/>
</dbReference>
<dbReference type="InterPro" id="IPR008979">
    <property type="entry name" value="Galactose-bd-like_sf"/>
</dbReference>
<evidence type="ECO:0008006" key="4">
    <source>
        <dbReference type="Google" id="ProtNLM"/>
    </source>
</evidence>
<dbReference type="SUPFAM" id="SSF49785">
    <property type="entry name" value="Galactose-binding domain-like"/>
    <property type="match status" value="1"/>
</dbReference>
<evidence type="ECO:0000313" key="2">
    <source>
        <dbReference type="EMBL" id="MDR6551854.1"/>
    </source>
</evidence>
<keyword evidence="3" id="KW-1185">Reference proteome</keyword>
<reference evidence="2 3" key="1">
    <citation type="submission" date="2023-07" db="EMBL/GenBank/DDBJ databases">
        <title>Sorghum-associated microbial communities from plants grown in Nebraska, USA.</title>
        <authorList>
            <person name="Schachtman D."/>
        </authorList>
    </citation>
    <scope>NUCLEOTIDE SEQUENCE [LARGE SCALE GENOMIC DNA]</scope>
    <source>
        <strain evidence="2 3">CC258</strain>
    </source>
</reference>
<dbReference type="InterPro" id="IPR011050">
    <property type="entry name" value="Pectin_lyase_fold/virulence"/>
</dbReference>
<proteinExistence type="predicted"/>
<evidence type="ECO:0000256" key="1">
    <source>
        <dbReference type="SAM" id="SignalP"/>
    </source>
</evidence>
<dbReference type="EMBL" id="JAVDSB010000004">
    <property type="protein sequence ID" value="MDR6551854.1"/>
    <property type="molecule type" value="Genomic_DNA"/>
</dbReference>
<dbReference type="Gene3D" id="2.160.20.10">
    <property type="entry name" value="Single-stranded right-handed beta-helix, Pectin lyase-like"/>
    <property type="match status" value="1"/>
</dbReference>
<feature type="signal peptide" evidence="1">
    <location>
        <begin position="1"/>
        <end position="22"/>
    </location>
</feature>
<keyword evidence="1" id="KW-0732">Signal</keyword>
<dbReference type="InterPro" id="IPR039513">
    <property type="entry name" value="PL-6"/>
</dbReference>
<protein>
    <recommendedName>
        <fullName evidence="4">Right handed beta helix domain-containing protein</fullName>
    </recommendedName>
</protein>
<gene>
    <name evidence="2" type="ORF">J2736_003043</name>
</gene>
<dbReference type="Proteomes" id="UP001267290">
    <property type="component" value="Unassembled WGS sequence"/>
</dbReference>
<dbReference type="Gene3D" id="2.60.120.260">
    <property type="entry name" value="Galactose-binding domain-like"/>
    <property type="match status" value="1"/>
</dbReference>
<accession>A0ABU1NX34</accession>
<feature type="chain" id="PRO_5047493841" description="Right handed beta helix domain-containing protein" evidence="1">
    <location>
        <begin position="23"/>
        <end position="678"/>
    </location>
</feature>
<dbReference type="InterPro" id="IPR006626">
    <property type="entry name" value="PbH1"/>
</dbReference>
<dbReference type="SUPFAM" id="SSF51126">
    <property type="entry name" value="Pectin lyase-like"/>
    <property type="match status" value="1"/>
</dbReference>
<dbReference type="SMART" id="SM00710">
    <property type="entry name" value="PbH1"/>
    <property type="match status" value="7"/>
</dbReference>
<comment type="caution">
    <text evidence="2">The sequence shown here is derived from an EMBL/GenBank/DDBJ whole genome shotgun (WGS) entry which is preliminary data.</text>
</comment>
<sequence length="678" mass="72065">MRIKWILLLASTLLLSGLPVGTEQRAQAAACGSASNEVTVLSDLPSKVSSAARGSTIIVCNNTYSNAGTITLSNTTAATSASDTITIRAETQGGVELTGKLTFKLSGSSYLKLDGFYFNKVLHEGTDSLRQVVVFSNCDYCTLSNNYFYSSGNKDTTVGSDPALTNGASTHIVRFESGTEFSVIENNTFENSISQSVGIVNGTSPNLNTNNTVRWNYFVNIPSTQTVWGSATTNGMEPIQIGQSGSTSNFNIAEFNLMQNVIGDASEMISVKSSQNTVRFNTFRDSDSRVTIRLGTGSLIEGNFFFNSNGVRAYGDNHIIKNNYIQNPQFSGINLADGNATSHPSSTGTVVMNNTIVDQSGPYNSLYIGNNASNIKVYNNLVRKSTTGEAYTQSATGTSSIDFQKNLSDVTGSATAKSANITSGITTAATNLVASGELFRTPSSGIVLSHGGVELTGVIEKTGTYSTDMDGQSRGTTIDIGADEYSSGSIVRKPLTVYDVGPTGNWWLNKRSDGRYAIDGGKDSYLEAEWFMNKSGAFDLVNDSSRSGGAYMSIPETAGDHVSSIWTEYGLDVTNGGSFDVWMLASAADNGSDSFQLSVDNGTAVDAVITYNSGFVWRKAYTGLSLSTGQHSLKVIDREDGAMVDKIMLTKNTSHAVPAGNGDTALYPKHPQIVAPGF</sequence>
<organism evidence="2 3">
    <name type="scientific">Paenibacillus qinlingensis</name>
    <dbReference type="NCBI Taxonomy" id="1837343"/>
    <lineage>
        <taxon>Bacteria</taxon>
        <taxon>Bacillati</taxon>
        <taxon>Bacillota</taxon>
        <taxon>Bacilli</taxon>
        <taxon>Bacillales</taxon>
        <taxon>Paenibacillaceae</taxon>
        <taxon>Paenibacillus</taxon>
    </lineage>
</organism>
<dbReference type="RefSeq" id="WP_310499410.1">
    <property type="nucleotide sequence ID" value="NZ_JAVDSB010000004.1"/>
</dbReference>